<gene>
    <name evidence="1" type="ORF">ACFQ4B_04260</name>
</gene>
<evidence type="ECO:0000313" key="2">
    <source>
        <dbReference type="Proteomes" id="UP001597180"/>
    </source>
</evidence>
<dbReference type="EMBL" id="JBHTLU010000009">
    <property type="protein sequence ID" value="MFD1219321.1"/>
    <property type="molecule type" value="Genomic_DNA"/>
</dbReference>
<proteinExistence type="predicted"/>
<name>A0ABW3UFL9_9BACL</name>
<dbReference type="RefSeq" id="WP_345585192.1">
    <property type="nucleotide sequence ID" value="NZ_BAABJG010000002.1"/>
</dbReference>
<comment type="caution">
    <text evidence="1">The sequence shown here is derived from an EMBL/GenBank/DDBJ whole genome shotgun (WGS) entry which is preliminary data.</text>
</comment>
<sequence length="43" mass="4679">MHGLYIGNSRMLISTVWNGQLIVPADDLSLMPHLALTGAIVCR</sequence>
<organism evidence="1 2">
    <name type="scientific">Paenibacillus vulneris</name>
    <dbReference type="NCBI Taxonomy" id="1133364"/>
    <lineage>
        <taxon>Bacteria</taxon>
        <taxon>Bacillati</taxon>
        <taxon>Bacillota</taxon>
        <taxon>Bacilli</taxon>
        <taxon>Bacillales</taxon>
        <taxon>Paenibacillaceae</taxon>
        <taxon>Paenibacillus</taxon>
    </lineage>
</organism>
<dbReference type="Proteomes" id="UP001597180">
    <property type="component" value="Unassembled WGS sequence"/>
</dbReference>
<evidence type="ECO:0000313" key="1">
    <source>
        <dbReference type="EMBL" id="MFD1219321.1"/>
    </source>
</evidence>
<keyword evidence="2" id="KW-1185">Reference proteome</keyword>
<reference evidence="2" key="1">
    <citation type="journal article" date="2019" name="Int. J. Syst. Evol. Microbiol.">
        <title>The Global Catalogue of Microorganisms (GCM) 10K type strain sequencing project: providing services to taxonomists for standard genome sequencing and annotation.</title>
        <authorList>
            <consortium name="The Broad Institute Genomics Platform"/>
            <consortium name="The Broad Institute Genome Sequencing Center for Infectious Disease"/>
            <person name="Wu L."/>
            <person name="Ma J."/>
        </authorList>
    </citation>
    <scope>NUCLEOTIDE SEQUENCE [LARGE SCALE GENOMIC DNA]</scope>
    <source>
        <strain evidence="2">CCUG 53270</strain>
    </source>
</reference>
<accession>A0ABW3UFL9</accession>
<protein>
    <submittedName>
        <fullName evidence="1">Uncharacterized protein</fullName>
    </submittedName>
</protein>